<evidence type="ECO:0000256" key="1">
    <source>
        <dbReference type="SAM" id="Coils"/>
    </source>
</evidence>
<dbReference type="SUPFAM" id="SSF52540">
    <property type="entry name" value="P-loop containing nucleoside triphosphate hydrolases"/>
    <property type="match status" value="1"/>
</dbReference>
<keyword evidence="4" id="KW-1185">Reference proteome</keyword>
<dbReference type="CDD" id="cd00267">
    <property type="entry name" value="ABC_ATPase"/>
    <property type="match status" value="1"/>
</dbReference>
<gene>
    <name evidence="3" type="ORF">CPT_Seuss60</name>
</gene>
<evidence type="ECO:0000313" key="3">
    <source>
        <dbReference type="EMBL" id="AKU43586.1"/>
    </source>
</evidence>
<feature type="coiled-coil region" evidence="1">
    <location>
        <begin position="327"/>
        <end position="383"/>
    </location>
</feature>
<dbReference type="EMBL" id="KT001914">
    <property type="protein sequence ID" value="AKU43586.1"/>
    <property type="molecule type" value="Genomic_DNA"/>
</dbReference>
<accession>A0A0K1LM56</accession>
<keyword evidence="1" id="KW-0175">Coiled coil</keyword>
<dbReference type="PANTHER" id="PTHR32114:SF2">
    <property type="entry name" value="ABC TRANSPORTER ABCH.3"/>
    <property type="match status" value="1"/>
</dbReference>
<keyword evidence="3" id="KW-0378">Hydrolase</keyword>
<protein>
    <submittedName>
        <fullName evidence="3">Nucleoside hydrolase</fullName>
    </submittedName>
</protein>
<dbReference type="Gene3D" id="3.40.50.300">
    <property type="entry name" value="P-loop containing nucleotide triphosphate hydrolases"/>
    <property type="match status" value="1"/>
</dbReference>
<dbReference type="InterPro" id="IPR003395">
    <property type="entry name" value="RecF/RecN/SMC_N"/>
</dbReference>
<proteinExistence type="predicted"/>
<dbReference type="GO" id="GO:0016787">
    <property type="term" value="F:hydrolase activity"/>
    <property type="evidence" value="ECO:0007669"/>
    <property type="project" value="UniProtKB-KW"/>
</dbReference>
<evidence type="ECO:0000259" key="2">
    <source>
        <dbReference type="Pfam" id="PF02463"/>
    </source>
</evidence>
<dbReference type="PANTHER" id="PTHR32114">
    <property type="entry name" value="ABC TRANSPORTER ABCH.3"/>
    <property type="match status" value="1"/>
</dbReference>
<evidence type="ECO:0000313" key="4">
    <source>
        <dbReference type="Proteomes" id="UP000221339"/>
    </source>
</evidence>
<name>A0A0K1LM56_9CAUD</name>
<organism evidence="3 4">
    <name type="scientific">Caulobacter phage Seuss</name>
    <dbReference type="NCBI Taxonomy" id="1675601"/>
    <lineage>
        <taxon>Viruses</taxon>
        <taxon>Duplodnaviria</taxon>
        <taxon>Heunggongvirae</taxon>
        <taxon>Uroviricota</taxon>
        <taxon>Caudoviricetes</taxon>
        <taxon>Seussvirus</taxon>
        <taxon>Seussvirus seuss</taxon>
    </lineage>
</organism>
<reference evidence="3 4" key="1">
    <citation type="journal article" date="2015" name="Genome Announc.">
        <title>Complete Genome Sequence of Caulobacter crescentus Siphophage Seuss.</title>
        <authorList>
            <person name="Sloan J.M."/>
            <person name="Keene J.L."/>
            <person name="Cahill J.L."/>
            <person name="Rasche E.S."/>
            <person name="Kuty Everett G.F."/>
        </authorList>
    </citation>
    <scope>NUCLEOTIDE SEQUENCE [LARGE SCALE GENOMIC DNA]</scope>
</reference>
<dbReference type="InterPro" id="IPR027417">
    <property type="entry name" value="P-loop_NTPase"/>
</dbReference>
<dbReference type="Pfam" id="PF02463">
    <property type="entry name" value="SMC_N"/>
    <property type="match status" value="1"/>
</dbReference>
<feature type="domain" description="RecF/RecN/SMC N-terminal" evidence="2">
    <location>
        <begin position="24"/>
        <end position="678"/>
    </location>
</feature>
<dbReference type="Proteomes" id="UP000221339">
    <property type="component" value="Segment"/>
</dbReference>
<sequence length="692" mass="76900">MLNRLKYSVHFPTPLPHGRKLSADVTIGSGFWAITGPNEAGKSMIFEIARWLLFGTSALRGKSDHYKTLHGVGEFTIRGNSIEIERTTSKATMKRNGVTVATGTKPVNQKVLEELGFGMAVFDIANSINQGEVEALGKMKPTERKAMVDSVLGLNMLDDVVKWAVGEAGVIDKQVEALLDRLVPPTAEPRPYATYIPSSDLQPKLAEARGVLAELNELNGWLAVDRPRPTKPETNITLSAAELEGLANTRKELRQQVSALEVAIHPLQTSIIYSAELLDQVEQAWTAYRAWEEAQAWLRQNPQPTYTVPQLQEMQEAWRLIAIHEMNDRLQAVIQGLEAQRDTLEHVNCPACTHDFVPDQEAVKRLDDAIEKATSELQLVTERPATPAVPAFAIDNMIKVIETYDWTEYELKQAVPEAVKPSLSGQEIDQARQVIINVERRAQLEAELKPLKVRLDGMADFEAMRAERVAYETSLAQFQIAEKDWEAWQAERLKKLSRQKAIVGAADVVASLEVELEAAQAYERTVAEYERTLKAYNEGRAAIVALETEAKELRKVREVMAVLRGLIKQHVLPSLNLVASQLLRKMTGGQRSLIQVDENFDVLVDTQDLETLSGSGKACANLALRIALGQVLTHRIFPLMLADEIDASMDADRAEMTGAVLQALQERVQQVLLVTHKPVDTNVQSIRLGASE</sequence>
<feature type="coiled-coil region" evidence="1">
    <location>
        <begin position="512"/>
        <end position="539"/>
    </location>
</feature>